<evidence type="ECO:0000256" key="3">
    <source>
        <dbReference type="ARBA" id="ARBA00004721"/>
    </source>
</evidence>
<dbReference type="Gene3D" id="1.10.630.10">
    <property type="entry name" value="Cytochrome P450"/>
    <property type="match status" value="1"/>
</dbReference>
<evidence type="ECO:0000256" key="5">
    <source>
        <dbReference type="ARBA" id="ARBA00022617"/>
    </source>
</evidence>
<keyword evidence="12 15" id="KW-0472">Membrane</keyword>
<evidence type="ECO:0000256" key="9">
    <source>
        <dbReference type="ARBA" id="ARBA00023002"/>
    </source>
</evidence>
<evidence type="ECO:0000256" key="11">
    <source>
        <dbReference type="ARBA" id="ARBA00023033"/>
    </source>
</evidence>
<keyword evidence="8 15" id="KW-1133">Transmembrane helix</keyword>
<evidence type="ECO:0000256" key="4">
    <source>
        <dbReference type="ARBA" id="ARBA00010617"/>
    </source>
</evidence>
<organism evidence="16 17">
    <name type="scientific">Pleurotus eryngii</name>
    <name type="common">Boletus of the steppes</name>
    <dbReference type="NCBI Taxonomy" id="5323"/>
    <lineage>
        <taxon>Eukaryota</taxon>
        <taxon>Fungi</taxon>
        <taxon>Dikarya</taxon>
        <taxon>Basidiomycota</taxon>
        <taxon>Agaricomycotina</taxon>
        <taxon>Agaricomycetes</taxon>
        <taxon>Agaricomycetidae</taxon>
        <taxon>Agaricales</taxon>
        <taxon>Pleurotineae</taxon>
        <taxon>Pleurotaceae</taxon>
        <taxon>Pleurotus</taxon>
    </lineage>
</organism>
<comment type="subcellular location">
    <subcellularLocation>
        <location evidence="2">Membrane</location>
    </subcellularLocation>
</comment>
<accession>A0A9P5ZP25</accession>
<gene>
    <name evidence="16" type="ORF">BDN71DRAFT_1434321</name>
</gene>
<dbReference type="PROSITE" id="PS00086">
    <property type="entry name" value="CYTOCHROME_P450"/>
    <property type="match status" value="1"/>
</dbReference>
<proteinExistence type="inferred from homology"/>
<dbReference type="AlphaFoldDB" id="A0A9P5ZP25"/>
<dbReference type="GO" id="GO:0016705">
    <property type="term" value="F:oxidoreductase activity, acting on paired donors, with incorporation or reduction of molecular oxygen"/>
    <property type="evidence" value="ECO:0007669"/>
    <property type="project" value="InterPro"/>
</dbReference>
<evidence type="ECO:0000256" key="7">
    <source>
        <dbReference type="ARBA" id="ARBA00022723"/>
    </source>
</evidence>
<dbReference type="Proteomes" id="UP000807025">
    <property type="component" value="Unassembled WGS sequence"/>
</dbReference>
<evidence type="ECO:0000256" key="1">
    <source>
        <dbReference type="ARBA" id="ARBA00001971"/>
    </source>
</evidence>
<keyword evidence="7 13" id="KW-0479">Metal-binding</keyword>
<comment type="caution">
    <text evidence="16">The sequence shown here is derived from an EMBL/GenBank/DDBJ whole genome shotgun (WGS) entry which is preliminary data.</text>
</comment>
<evidence type="ECO:0000313" key="17">
    <source>
        <dbReference type="Proteomes" id="UP000807025"/>
    </source>
</evidence>
<dbReference type="InterPro" id="IPR001128">
    <property type="entry name" value="Cyt_P450"/>
</dbReference>
<dbReference type="InterPro" id="IPR050121">
    <property type="entry name" value="Cytochrome_P450_monoxygenase"/>
</dbReference>
<keyword evidence="17" id="KW-1185">Reference proteome</keyword>
<keyword evidence="6 15" id="KW-0812">Transmembrane</keyword>
<keyword evidence="10 13" id="KW-0408">Iron</keyword>
<evidence type="ECO:0000256" key="6">
    <source>
        <dbReference type="ARBA" id="ARBA00022692"/>
    </source>
</evidence>
<reference evidence="16" key="1">
    <citation type="submission" date="2020-11" db="EMBL/GenBank/DDBJ databases">
        <authorList>
            <consortium name="DOE Joint Genome Institute"/>
            <person name="Ahrendt S."/>
            <person name="Riley R."/>
            <person name="Andreopoulos W."/>
            <person name="Labutti K."/>
            <person name="Pangilinan J."/>
            <person name="Ruiz-Duenas F.J."/>
            <person name="Barrasa J.M."/>
            <person name="Sanchez-Garcia M."/>
            <person name="Camarero S."/>
            <person name="Miyauchi S."/>
            <person name="Serrano A."/>
            <person name="Linde D."/>
            <person name="Babiker R."/>
            <person name="Drula E."/>
            <person name="Ayuso-Fernandez I."/>
            <person name="Pacheco R."/>
            <person name="Padilla G."/>
            <person name="Ferreira P."/>
            <person name="Barriuso J."/>
            <person name="Kellner H."/>
            <person name="Castanera R."/>
            <person name="Alfaro M."/>
            <person name="Ramirez L."/>
            <person name="Pisabarro A.G."/>
            <person name="Kuo A."/>
            <person name="Tritt A."/>
            <person name="Lipzen A."/>
            <person name="He G."/>
            <person name="Yan M."/>
            <person name="Ng V."/>
            <person name="Cullen D."/>
            <person name="Martin F."/>
            <person name="Rosso M.-N."/>
            <person name="Henrissat B."/>
            <person name="Hibbett D."/>
            <person name="Martinez A.T."/>
            <person name="Grigoriev I.V."/>
        </authorList>
    </citation>
    <scope>NUCLEOTIDE SEQUENCE</scope>
    <source>
        <strain evidence="16">ATCC 90797</strain>
    </source>
</reference>
<sequence>MSPQLDAVYLILALAFVGVTLFFRKKRALGFLRGPPAKSTLLGHEFDLLNAEACTLELEWTKRYGTVFRSAGCYGEQILMVADPRALQHIYEMNYKYPRSKDNQRAFKKLLGRGILWAEGDDHSRHRKTLNPAFSAAQSRGFLPLFQNCTDSLRGRWEAALQGETNVINVYDWLSRLTLDIIGEGAFNYRFGALDNKSDDFSHILETLFTDTKMPTERTILFRAFRRSMPNWIGDLCDYYATWFPSKEDARFANFQKFSKGIARGLLDEHMAASADYAAKKDILSLLARSPAIDDPKKKMDEDEVLSQMATVILAGHDTTAASIAWILYELAKRPEEQAKVWEEIAHVRSLNHGELTPADYDSMPFLNAIIKEGLRYHAISPLLYRNSGVDDVIPLSQPITSSSGDVITEVPVRKGQRIIFCIGSYNRLPEVWGADADSWNPARFLTLNQKKQIPVGLYGNTLTFSSGVKGCVGWNFAVLEMQAVLFQLMESFEFSMPPGVEVMRIMGAVMVPMIKDKLQEGIKMPLLTKSRK</sequence>
<evidence type="ECO:0000256" key="10">
    <source>
        <dbReference type="ARBA" id="ARBA00023004"/>
    </source>
</evidence>
<dbReference type="PRINTS" id="PR00385">
    <property type="entry name" value="P450"/>
</dbReference>
<dbReference type="EMBL" id="MU154630">
    <property type="protein sequence ID" value="KAF9490922.1"/>
    <property type="molecule type" value="Genomic_DNA"/>
</dbReference>
<evidence type="ECO:0000313" key="16">
    <source>
        <dbReference type="EMBL" id="KAF9490922.1"/>
    </source>
</evidence>
<dbReference type="OrthoDB" id="1470350at2759"/>
<protein>
    <submittedName>
        <fullName evidence="16">Cytochrome P450</fullName>
    </submittedName>
</protein>
<keyword evidence="5 13" id="KW-0349">Heme</keyword>
<dbReference type="PANTHER" id="PTHR24305:SF166">
    <property type="entry name" value="CYTOCHROME P450 12A4, MITOCHONDRIAL-RELATED"/>
    <property type="match status" value="1"/>
</dbReference>
<name>A0A9P5ZP25_PLEER</name>
<dbReference type="Pfam" id="PF00067">
    <property type="entry name" value="p450"/>
    <property type="match status" value="1"/>
</dbReference>
<feature type="binding site" description="axial binding residue" evidence="13">
    <location>
        <position position="472"/>
    </location>
    <ligand>
        <name>heme</name>
        <dbReference type="ChEBI" id="CHEBI:30413"/>
    </ligand>
    <ligandPart>
        <name>Fe</name>
        <dbReference type="ChEBI" id="CHEBI:18248"/>
    </ligandPart>
</feature>
<dbReference type="PRINTS" id="PR00463">
    <property type="entry name" value="EP450I"/>
</dbReference>
<dbReference type="GO" id="GO:0020037">
    <property type="term" value="F:heme binding"/>
    <property type="evidence" value="ECO:0007669"/>
    <property type="project" value="InterPro"/>
</dbReference>
<feature type="transmembrane region" description="Helical" evidence="15">
    <location>
        <begin position="6"/>
        <end position="23"/>
    </location>
</feature>
<evidence type="ECO:0000256" key="8">
    <source>
        <dbReference type="ARBA" id="ARBA00022989"/>
    </source>
</evidence>
<dbReference type="GO" id="GO:0004497">
    <property type="term" value="F:monooxygenase activity"/>
    <property type="evidence" value="ECO:0007669"/>
    <property type="project" value="UniProtKB-KW"/>
</dbReference>
<comment type="pathway">
    <text evidence="3">Secondary metabolite biosynthesis; terpenoid biosynthesis.</text>
</comment>
<dbReference type="GO" id="GO:0005506">
    <property type="term" value="F:iron ion binding"/>
    <property type="evidence" value="ECO:0007669"/>
    <property type="project" value="InterPro"/>
</dbReference>
<dbReference type="InterPro" id="IPR002401">
    <property type="entry name" value="Cyt_P450_E_grp-I"/>
</dbReference>
<keyword evidence="9 14" id="KW-0560">Oxidoreductase</keyword>
<keyword evidence="11 14" id="KW-0503">Monooxygenase</keyword>
<dbReference type="InterPro" id="IPR036396">
    <property type="entry name" value="Cyt_P450_sf"/>
</dbReference>
<comment type="cofactor">
    <cofactor evidence="1 13">
        <name>heme</name>
        <dbReference type="ChEBI" id="CHEBI:30413"/>
    </cofactor>
</comment>
<evidence type="ECO:0000256" key="2">
    <source>
        <dbReference type="ARBA" id="ARBA00004370"/>
    </source>
</evidence>
<evidence type="ECO:0000256" key="15">
    <source>
        <dbReference type="SAM" id="Phobius"/>
    </source>
</evidence>
<comment type="similarity">
    <text evidence="4 14">Belongs to the cytochrome P450 family.</text>
</comment>
<evidence type="ECO:0000256" key="13">
    <source>
        <dbReference type="PIRSR" id="PIRSR602401-1"/>
    </source>
</evidence>
<dbReference type="InterPro" id="IPR017972">
    <property type="entry name" value="Cyt_P450_CS"/>
</dbReference>
<evidence type="ECO:0000256" key="12">
    <source>
        <dbReference type="ARBA" id="ARBA00023136"/>
    </source>
</evidence>
<dbReference type="SUPFAM" id="SSF48264">
    <property type="entry name" value="Cytochrome P450"/>
    <property type="match status" value="1"/>
</dbReference>
<dbReference type="GO" id="GO:0016020">
    <property type="term" value="C:membrane"/>
    <property type="evidence" value="ECO:0007669"/>
    <property type="project" value="UniProtKB-SubCell"/>
</dbReference>
<evidence type="ECO:0000256" key="14">
    <source>
        <dbReference type="RuleBase" id="RU000461"/>
    </source>
</evidence>
<dbReference type="PANTHER" id="PTHR24305">
    <property type="entry name" value="CYTOCHROME P450"/>
    <property type="match status" value="1"/>
</dbReference>